<dbReference type="InterPro" id="IPR011009">
    <property type="entry name" value="Kinase-like_dom_sf"/>
</dbReference>
<dbReference type="PROSITE" id="PS00107">
    <property type="entry name" value="PROTEIN_KINASE_ATP"/>
    <property type="match status" value="1"/>
</dbReference>
<evidence type="ECO:0000256" key="5">
    <source>
        <dbReference type="PROSITE-ProRule" id="PRU00023"/>
    </source>
</evidence>
<dbReference type="SUPFAM" id="SSF56112">
    <property type="entry name" value="Protein kinase-like (PK-like)"/>
    <property type="match status" value="1"/>
</dbReference>
<dbReference type="SUPFAM" id="SSF48403">
    <property type="entry name" value="Ankyrin repeat"/>
    <property type="match status" value="1"/>
</dbReference>
<organism evidence="9 10">
    <name type="scientific">Naegleria fowleri</name>
    <name type="common">Brain eating amoeba</name>
    <dbReference type="NCBI Taxonomy" id="5763"/>
    <lineage>
        <taxon>Eukaryota</taxon>
        <taxon>Discoba</taxon>
        <taxon>Heterolobosea</taxon>
        <taxon>Tetramitia</taxon>
        <taxon>Eutetramitia</taxon>
        <taxon>Vahlkampfiidae</taxon>
        <taxon>Naegleria</taxon>
    </lineage>
</organism>
<dbReference type="Pfam" id="PF00069">
    <property type="entry name" value="Pkinase"/>
    <property type="match status" value="1"/>
</dbReference>
<dbReference type="InterPro" id="IPR008271">
    <property type="entry name" value="Ser/Thr_kinase_AS"/>
</dbReference>
<dbReference type="PROSITE" id="PS50088">
    <property type="entry name" value="ANK_REPEAT"/>
    <property type="match status" value="3"/>
</dbReference>
<dbReference type="SMART" id="SM00248">
    <property type="entry name" value="ANK"/>
    <property type="match status" value="10"/>
</dbReference>
<dbReference type="SMART" id="SM00220">
    <property type="entry name" value="S_TKc"/>
    <property type="match status" value="1"/>
</dbReference>
<dbReference type="Gene3D" id="1.25.40.20">
    <property type="entry name" value="Ankyrin repeat-containing domain"/>
    <property type="match status" value="4"/>
</dbReference>
<feature type="repeat" description="ANK" evidence="5">
    <location>
        <begin position="176"/>
        <end position="208"/>
    </location>
</feature>
<dbReference type="InterPro" id="IPR036770">
    <property type="entry name" value="Ankyrin_rpt-contain_sf"/>
</dbReference>
<dbReference type="OMA" id="GMSEEHE"/>
<evidence type="ECO:0000256" key="6">
    <source>
        <dbReference type="PROSITE-ProRule" id="PRU10141"/>
    </source>
</evidence>
<dbReference type="PROSITE" id="PS50297">
    <property type="entry name" value="ANK_REP_REGION"/>
    <property type="match status" value="3"/>
</dbReference>
<dbReference type="PANTHER" id="PTHR24171">
    <property type="entry name" value="ANKYRIN REPEAT DOMAIN-CONTAINING PROTEIN 39-RELATED"/>
    <property type="match status" value="1"/>
</dbReference>
<dbReference type="Pfam" id="PF12796">
    <property type="entry name" value="Ank_2"/>
    <property type="match status" value="4"/>
</dbReference>
<feature type="repeat" description="ANK" evidence="5">
    <location>
        <begin position="12"/>
        <end position="40"/>
    </location>
</feature>
<evidence type="ECO:0000256" key="7">
    <source>
        <dbReference type="SAM" id="MobiDB-lite"/>
    </source>
</evidence>
<gene>
    <name evidence="9" type="ORF">FDP41_005467</name>
</gene>
<reference evidence="9 10" key="1">
    <citation type="journal article" date="2019" name="Sci. Rep.">
        <title>Nanopore sequencing improves the draft genome of the human pathogenic amoeba Naegleria fowleri.</title>
        <authorList>
            <person name="Liechti N."/>
            <person name="Schurch N."/>
            <person name="Bruggmann R."/>
            <person name="Wittwer M."/>
        </authorList>
    </citation>
    <scope>NUCLEOTIDE SEQUENCE [LARGE SCALE GENOMIC DNA]</scope>
    <source>
        <strain evidence="9 10">ATCC 30894</strain>
    </source>
</reference>
<keyword evidence="2 6" id="KW-0547">Nucleotide-binding</keyword>
<dbReference type="Gene3D" id="3.30.200.20">
    <property type="entry name" value="Phosphorylase Kinase, domain 1"/>
    <property type="match status" value="1"/>
</dbReference>
<feature type="compositionally biased region" description="Polar residues" evidence="7">
    <location>
        <begin position="583"/>
        <end position="601"/>
    </location>
</feature>
<dbReference type="Proteomes" id="UP000444721">
    <property type="component" value="Unassembled WGS sequence"/>
</dbReference>
<dbReference type="EMBL" id="VFQX01000044">
    <property type="protein sequence ID" value="KAF0975473.1"/>
    <property type="molecule type" value="Genomic_DNA"/>
</dbReference>
<dbReference type="OrthoDB" id="20872at2759"/>
<protein>
    <recommendedName>
        <fullName evidence="8">Protein kinase domain-containing protein</fullName>
    </recommendedName>
</protein>
<dbReference type="VEuPathDB" id="AmoebaDB:NF0014280"/>
<dbReference type="Gene3D" id="1.10.510.10">
    <property type="entry name" value="Transferase(Phosphotransferase) domain 1"/>
    <property type="match status" value="1"/>
</dbReference>
<dbReference type="RefSeq" id="XP_044560186.1">
    <property type="nucleotide sequence ID" value="XM_044708994.1"/>
</dbReference>
<keyword evidence="3 6" id="KW-0067">ATP-binding</keyword>
<dbReference type="VEuPathDB" id="AmoebaDB:NfTy_066480"/>
<evidence type="ECO:0000256" key="4">
    <source>
        <dbReference type="ARBA" id="ARBA00023043"/>
    </source>
</evidence>
<dbReference type="VEuPathDB" id="AmoebaDB:FDP41_005467"/>
<dbReference type="AlphaFoldDB" id="A0A6A5BC29"/>
<dbReference type="GeneID" id="68112685"/>
<evidence type="ECO:0000313" key="9">
    <source>
        <dbReference type="EMBL" id="KAF0975473.1"/>
    </source>
</evidence>
<dbReference type="PROSITE" id="PS00108">
    <property type="entry name" value="PROTEIN_KINASE_ST"/>
    <property type="match status" value="1"/>
</dbReference>
<feature type="binding site" evidence="6">
    <location>
        <position position="709"/>
    </location>
    <ligand>
        <name>ATP</name>
        <dbReference type="ChEBI" id="CHEBI:30616"/>
    </ligand>
</feature>
<dbReference type="CDD" id="cd14014">
    <property type="entry name" value="STKc_PknB_like"/>
    <property type="match status" value="1"/>
</dbReference>
<dbReference type="PANTHER" id="PTHR24171:SF9">
    <property type="entry name" value="ANKYRIN REPEAT DOMAIN-CONTAINING PROTEIN 39"/>
    <property type="match status" value="1"/>
</dbReference>
<keyword evidence="1" id="KW-0677">Repeat</keyword>
<feature type="domain" description="Protein kinase" evidence="8">
    <location>
        <begin position="674"/>
        <end position="974"/>
    </location>
</feature>
<dbReference type="InterPro" id="IPR017441">
    <property type="entry name" value="Protein_kinase_ATP_BS"/>
</dbReference>
<comment type="caution">
    <text evidence="9">The sequence shown here is derived from an EMBL/GenBank/DDBJ whole genome shotgun (WGS) entry which is preliminary data.</text>
</comment>
<name>A0A6A5BC29_NAEFO</name>
<dbReference type="GO" id="GO:0005524">
    <property type="term" value="F:ATP binding"/>
    <property type="evidence" value="ECO:0007669"/>
    <property type="project" value="UniProtKB-UniRule"/>
</dbReference>
<dbReference type="InterPro" id="IPR002110">
    <property type="entry name" value="Ankyrin_rpt"/>
</dbReference>
<proteinExistence type="predicted"/>
<feature type="compositionally biased region" description="Polar residues" evidence="7">
    <location>
        <begin position="501"/>
        <end position="521"/>
    </location>
</feature>
<evidence type="ECO:0000259" key="8">
    <source>
        <dbReference type="PROSITE" id="PS50011"/>
    </source>
</evidence>
<dbReference type="InterPro" id="IPR000719">
    <property type="entry name" value="Prot_kinase_dom"/>
</dbReference>
<evidence type="ECO:0000256" key="2">
    <source>
        <dbReference type="ARBA" id="ARBA00022741"/>
    </source>
</evidence>
<sequence length="974" mass="107919">MSAVLDVDALDSNQTPLYCAAYNGDLDRVKALIKKGADIEKLVGQGQWWSALQAAITQKHLNVIKYLIKRGANLKTSLFGKTPFDWANEKGINLEEIIKQCKTEMVDKFIYLVRLDKFEEAKKVLEKSKKTYFGNIIDQLGSQQMTAMYCVAFDNKSEAIKWLVAQGANPSHPISQGYTPLFVAVSQKKDAAIRALLDCGADTSQTIQNLTIFQLAARVGVDLVAILKEVSTIYNALVDEFVLCVRKCNFQRAGEILQRRKDIIDANASNNFNALYCAVCDQNLPAVNWLIEKGVNVNKACVDGITACALAVTQKMQPIIELLIEHKADLTIKDVDGFDCYARAQYVSVDLKAISERVKLKKQHIVHDFVVAVRKNSYSIAEEILRKHPWVIDECDNNQLTALYCCVCDGNITGIEWLLQHGANIEKTVIQNITPLHAAVSKKQPAVVKALLKRGANPTIRDGSGFDAFGRAKYEGFDLDSLVKECKTAPHLIAPAVSDMPHQTNSPNTATSSNQSTLQTQPMITQPNQSISQDSVSIRGTSTIQTQPTITQPNQSVSPHEVSIRAGSNTVTVDPNAFNSIKAGNTLPPQQHSLESNPVQYSSFSSGSSGGGDSSFVMTNTMVRSIDRSAVSDFPTDEISMYNSRKSSSVSSSNSTLSSFGKTKTIEELMQEKYMNISLIGRGGFGAVFKCDKIIKNRKNAPAQTRAVKLIEFVSTEDLNRSLREAFRLCGLQHDNVLKVHDAYVLQMGSAGSLSEKNTMCIEMEFIPCGDLAEKFLKKKVCLSNDLIKHCLRCMCDALVYLYEEKQMVHRDIKPHNIMIRSMDLEQGKLDVVLGDFGLAKSVGDSASSASFAGTLQYMSPELFMMQQGMSEEHEEEDQETLRKHAHASDMFALGVTFYQLISLDMVTSVTGLIMKFMGDEKKLFAALREKIAKNCSDNSISYDDKLIDLIFEMLRRDPDERLTAQQVLDALNE</sequence>
<evidence type="ECO:0000256" key="1">
    <source>
        <dbReference type="ARBA" id="ARBA00022737"/>
    </source>
</evidence>
<evidence type="ECO:0000256" key="3">
    <source>
        <dbReference type="ARBA" id="ARBA00022840"/>
    </source>
</evidence>
<feature type="repeat" description="ANK" evidence="5">
    <location>
        <begin position="431"/>
        <end position="463"/>
    </location>
</feature>
<dbReference type="PROSITE" id="PS50011">
    <property type="entry name" value="PROTEIN_KINASE_DOM"/>
    <property type="match status" value="1"/>
</dbReference>
<keyword evidence="4 5" id="KW-0040">ANK repeat</keyword>
<accession>A0A6A5BC29</accession>
<feature type="region of interest" description="Disordered" evidence="7">
    <location>
        <begin position="497"/>
        <end position="521"/>
    </location>
</feature>
<feature type="region of interest" description="Disordered" evidence="7">
    <location>
        <begin position="583"/>
        <end position="612"/>
    </location>
</feature>
<dbReference type="GO" id="GO:0004672">
    <property type="term" value="F:protein kinase activity"/>
    <property type="evidence" value="ECO:0007669"/>
    <property type="project" value="InterPro"/>
</dbReference>
<keyword evidence="10" id="KW-1185">Reference proteome</keyword>
<evidence type="ECO:0000313" key="10">
    <source>
        <dbReference type="Proteomes" id="UP000444721"/>
    </source>
</evidence>